<proteinExistence type="inferred from homology"/>
<feature type="compositionally biased region" description="Low complexity" evidence="4">
    <location>
        <begin position="631"/>
        <end position="646"/>
    </location>
</feature>
<evidence type="ECO:0000256" key="2">
    <source>
        <dbReference type="ARBA" id="ARBA00022801"/>
    </source>
</evidence>
<accession>A0AAW0G126</accession>
<dbReference type="InterPro" id="IPR013094">
    <property type="entry name" value="AB_hydrolase_3"/>
</dbReference>
<dbReference type="AlphaFoldDB" id="A0AAW0G126"/>
<evidence type="ECO:0000256" key="4">
    <source>
        <dbReference type="SAM" id="MobiDB-lite"/>
    </source>
</evidence>
<dbReference type="PROSITE" id="PS01173">
    <property type="entry name" value="LIPASE_GDXG_HIS"/>
    <property type="match status" value="1"/>
</dbReference>
<dbReference type="PROSITE" id="PS01174">
    <property type="entry name" value="LIPASE_GDXG_SER"/>
    <property type="match status" value="1"/>
</dbReference>
<evidence type="ECO:0000256" key="3">
    <source>
        <dbReference type="PROSITE-ProRule" id="PRU10038"/>
    </source>
</evidence>
<sequence length="713" mass="78377">MSPVNEKQSEKTNEKNSIEHSITSLLRHYEPGLSIPPSARIGDPKLKQKETVPLRLWQLWKYGAFAATKAIEISGAILSHNIRGPPRPSWGIEMTLLSCLMRDAHHHSSLADIASIRLAMSLSGLVPVPSDALVTPVTFRVRRRKLRGILAEFDAAENGTRELAGEWVVGNRTWQRLQREWKAAKRARERSDPQFAQNGSHRRDTQKRRERVILYLHGGAYYTSSPASHRLITIPLSKALDARLFALDYRLAPETRFPGPLHDAVSAYFRMVNDLHISPSNIIVAGDSAGGGLCLALMMYLRDNKYPLPGGAVLMSPWVDLTMSCDSWESNAQYDIVPMPMPGDHLNPIACYLGEHMEKYLTHPYASPLFGDLKGLPPMLIQAGEVEVLRDEITLLAHKATMAGVEVRHELYEDAVHVFQTLPFLDSARRAFLSAREFVRDVLSNVGSDSIQELEGKAEEVLEHEINNDSARVVKGDGTECQTSSTKDIPEPPSDDDASGSESKGVEALDEEPSWVTPQASPPTSEDEGENSNNNNFGSSSGSAEKSSSSRLPTVSSPQVPHASTRRNSSAAAVLPPPTSPRRRKSYTQMAHSHSKDTSAPLPSSPRSPLSSRAPTRQSSREFQHHHQHRMSTVSMSSSSGSAPRPGIRRSHTSHPDITSLCQQWANSGPANQTLTYKPESGMGGPRRRPSMTFSLTSSTVPSSPVVPKKSLP</sequence>
<dbReference type="InterPro" id="IPR050300">
    <property type="entry name" value="GDXG_lipolytic_enzyme"/>
</dbReference>
<feature type="active site" evidence="3">
    <location>
        <position position="288"/>
    </location>
</feature>
<dbReference type="SUPFAM" id="SSF53474">
    <property type="entry name" value="alpha/beta-Hydrolases"/>
    <property type="match status" value="1"/>
</dbReference>
<dbReference type="Gene3D" id="3.40.50.1820">
    <property type="entry name" value="alpha/beta hydrolase"/>
    <property type="match status" value="1"/>
</dbReference>
<dbReference type="GO" id="GO:0016787">
    <property type="term" value="F:hydrolase activity"/>
    <property type="evidence" value="ECO:0007669"/>
    <property type="project" value="UniProtKB-KW"/>
</dbReference>
<dbReference type="InterPro" id="IPR002168">
    <property type="entry name" value="Lipase_GDXG_HIS_AS"/>
</dbReference>
<keyword evidence="2" id="KW-0378">Hydrolase</keyword>
<feature type="compositionally biased region" description="Low complexity" evidence="4">
    <location>
        <begin position="531"/>
        <end position="557"/>
    </location>
</feature>
<evidence type="ECO:0000256" key="1">
    <source>
        <dbReference type="ARBA" id="ARBA00010515"/>
    </source>
</evidence>
<keyword evidence="7" id="KW-1185">Reference proteome</keyword>
<feature type="compositionally biased region" description="Low complexity" evidence="4">
    <location>
        <begin position="599"/>
        <end position="615"/>
    </location>
</feature>
<protein>
    <recommendedName>
        <fullName evidence="5">Alpha/beta hydrolase fold-3 domain-containing protein</fullName>
    </recommendedName>
</protein>
<dbReference type="InterPro" id="IPR033140">
    <property type="entry name" value="Lipase_GDXG_put_SER_AS"/>
</dbReference>
<dbReference type="InterPro" id="IPR029058">
    <property type="entry name" value="AB_hydrolase_fold"/>
</dbReference>
<evidence type="ECO:0000313" key="7">
    <source>
        <dbReference type="Proteomes" id="UP001385951"/>
    </source>
</evidence>
<dbReference type="PANTHER" id="PTHR48081:SF26">
    <property type="entry name" value="ALPHA_BETA HYDROLASE FOLD-3 DOMAIN-CONTAINING PROTEIN"/>
    <property type="match status" value="1"/>
</dbReference>
<gene>
    <name evidence="6" type="ORF">QCA50_010326</name>
</gene>
<feature type="compositionally biased region" description="Low complexity" evidence="4">
    <location>
        <begin position="695"/>
        <end position="713"/>
    </location>
</feature>
<feature type="compositionally biased region" description="Basic and acidic residues" evidence="4">
    <location>
        <begin position="468"/>
        <end position="478"/>
    </location>
</feature>
<evidence type="ECO:0000313" key="6">
    <source>
        <dbReference type="EMBL" id="KAK7686726.1"/>
    </source>
</evidence>
<dbReference type="Proteomes" id="UP001385951">
    <property type="component" value="Unassembled WGS sequence"/>
</dbReference>
<comment type="similarity">
    <text evidence="1">Belongs to the 'GDXG' lipolytic enzyme family.</text>
</comment>
<feature type="region of interest" description="Disordered" evidence="4">
    <location>
        <begin position="468"/>
        <end position="713"/>
    </location>
</feature>
<feature type="domain" description="Alpha/beta hydrolase fold-3" evidence="5">
    <location>
        <begin position="213"/>
        <end position="420"/>
    </location>
</feature>
<organism evidence="6 7">
    <name type="scientific">Cerrena zonata</name>
    <dbReference type="NCBI Taxonomy" id="2478898"/>
    <lineage>
        <taxon>Eukaryota</taxon>
        <taxon>Fungi</taxon>
        <taxon>Dikarya</taxon>
        <taxon>Basidiomycota</taxon>
        <taxon>Agaricomycotina</taxon>
        <taxon>Agaricomycetes</taxon>
        <taxon>Polyporales</taxon>
        <taxon>Cerrenaceae</taxon>
        <taxon>Cerrena</taxon>
    </lineage>
</organism>
<evidence type="ECO:0000259" key="5">
    <source>
        <dbReference type="Pfam" id="PF07859"/>
    </source>
</evidence>
<dbReference type="Pfam" id="PF07859">
    <property type="entry name" value="Abhydrolase_3"/>
    <property type="match status" value="1"/>
</dbReference>
<reference evidence="6 7" key="1">
    <citation type="submission" date="2022-09" db="EMBL/GenBank/DDBJ databases">
        <authorList>
            <person name="Palmer J.M."/>
        </authorList>
    </citation>
    <scope>NUCLEOTIDE SEQUENCE [LARGE SCALE GENOMIC DNA]</scope>
    <source>
        <strain evidence="6 7">DSM 7382</strain>
    </source>
</reference>
<dbReference type="PANTHER" id="PTHR48081">
    <property type="entry name" value="AB HYDROLASE SUPERFAMILY PROTEIN C4A8.06C"/>
    <property type="match status" value="1"/>
</dbReference>
<comment type="caution">
    <text evidence="6">The sequence shown here is derived from an EMBL/GenBank/DDBJ whole genome shotgun (WGS) entry which is preliminary data.</text>
</comment>
<dbReference type="EMBL" id="JASBNA010000016">
    <property type="protein sequence ID" value="KAK7686726.1"/>
    <property type="molecule type" value="Genomic_DNA"/>
</dbReference>
<name>A0AAW0G126_9APHY</name>
<feature type="compositionally biased region" description="Polar residues" evidence="4">
    <location>
        <begin position="656"/>
        <end position="676"/>
    </location>
</feature>
<dbReference type="FunFam" id="3.40.50.1820:FF:000252">
    <property type="entry name" value="Related to calmodulin-dependent protein kinase"/>
    <property type="match status" value="1"/>
</dbReference>